<dbReference type="SUPFAM" id="SSF51430">
    <property type="entry name" value="NAD(P)-linked oxidoreductase"/>
    <property type="match status" value="1"/>
</dbReference>
<dbReference type="Proteomes" id="UP000591131">
    <property type="component" value="Unassembled WGS sequence"/>
</dbReference>
<dbReference type="OrthoDB" id="416253at2759"/>
<dbReference type="PROSITE" id="PS00063">
    <property type="entry name" value="ALDOKETO_REDUCTASE_3"/>
    <property type="match status" value="1"/>
</dbReference>
<gene>
    <name evidence="7" type="ORF">FOL47_004784</name>
</gene>
<feature type="site" description="Lowers pKa of active site Tyr" evidence="5">
    <location>
        <position position="57"/>
    </location>
</feature>
<dbReference type="InterPro" id="IPR018170">
    <property type="entry name" value="Aldo/ket_reductase_CS"/>
</dbReference>
<dbReference type="InterPro" id="IPR023210">
    <property type="entry name" value="NADP_OxRdtase_dom"/>
</dbReference>
<evidence type="ECO:0000256" key="4">
    <source>
        <dbReference type="PIRSR" id="PIRSR000097-2"/>
    </source>
</evidence>
<accession>A0A7J6M251</accession>
<dbReference type="InterPro" id="IPR020471">
    <property type="entry name" value="AKR"/>
</dbReference>
<dbReference type="CDD" id="cd19071">
    <property type="entry name" value="AKR_AKR1-5-like"/>
    <property type="match status" value="1"/>
</dbReference>
<reference evidence="7 8" key="1">
    <citation type="submission" date="2020-04" db="EMBL/GenBank/DDBJ databases">
        <title>Perkinsus chesapeaki whole genome sequence.</title>
        <authorList>
            <person name="Bogema D.R."/>
        </authorList>
    </citation>
    <scope>NUCLEOTIDE SEQUENCE [LARGE SCALE GENOMIC DNA]</scope>
    <source>
        <strain evidence="7">ATCC PRA-425</strain>
    </source>
</reference>
<protein>
    <recommendedName>
        <fullName evidence="6">NADP-dependent oxidoreductase domain-containing protein</fullName>
    </recommendedName>
</protein>
<feature type="domain" description="NADP-dependent oxidoreductase" evidence="6">
    <location>
        <begin position="212"/>
        <end position="271"/>
    </location>
</feature>
<dbReference type="PANTHER" id="PTHR43827:SF3">
    <property type="entry name" value="NADP-DEPENDENT OXIDOREDUCTASE DOMAIN-CONTAINING PROTEIN"/>
    <property type="match status" value="1"/>
</dbReference>
<proteinExistence type="inferred from homology"/>
<evidence type="ECO:0000313" key="8">
    <source>
        <dbReference type="Proteomes" id="UP000591131"/>
    </source>
</evidence>
<evidence type="ECO:0000313" key="7">
    <source>
        <dbReference type="EMBL" id="KAF4665141.1"/>
    </source>
</evidence>
<evidence type="ECO:0000256" key="2">
    <source>
        <dbReference type="ARBA" id="ARBA00022857"/>
    </source>
</evidence>
<dbReference type="GO" id="GO:0016616">
    <property type="term" value="F:oxidoreductase activity, acting on the CH-OH group of donors, NAD or NADP as acceptor"/>
    <property type="evidence" value="ECO:0007669"/>
    <property type="project" value="UniProtKB-ARBA"/>
</dbReference>
<evidence type="ECO:0000256" key="3">
    <source>
        <dbReference type="ARBA" id="ARBA00023002"/>
    </source>
</evidence>
<name>A0A7J6M251_PERCH</name>
<sequence length="300" mass="33996">MPVIGLGTFMSRGFEVEEAVYNAILVGYRHIDTADLALARAINESLVNRSEVFLVSKLWPTHYRQDLVRQRVDRILNDLNVEYLDQLLLHMPEAWEYRENNDKSANFFPTTAEGLTAVNKSHNIMETWRVLESLYDEGKDGADGPFIISLVTIFLSGIHRMCNTLSRIFRVQRLKDLGELHYQKVESLQAFGFSNRKYEHDGALPDVLGHAVVRAIAGKYGKTSAQVVIRWAIQRGTVVIPKSVKKGRIEENINVFDFELSPADMVEIDAIGVDPVRIFTLPFAADGRSIFDETLPDDEL</sequence>
<dbReference type="Pfam" id="PF00248">
    <property type="entry name" value="Aldo_ket_red"/>
    <property type="match status" value="2"/>
</dbReference>
<feature type="domain" description="NADP-dependent oxidoreductase" evidence="6">
    <location>
        <begin position="5"/>
        <end position="139"/>
    </location>
</feature>
<dbReference type="AlphaFoldDB" id="A0A7J6M251"/>
<evidence type="ECO:0000256" key="1">
    <source>
        <dbReference type="ARBA" id="ARBA00007905"/>
    </source>
</evidence>
<dbReference type="PANTHER" id="PTHR43827">
    <property type="entry name" value="2,5-DIKETO-D-GLUCONIC ACID REDUCTASE"/>
    <property type="match status" value="1"/>
</dbReference>
<keyword evidence="8" id="KW-1185">Reference proteome</keyword>
<dbReference type="InterPro" id="IPR036812">
    <property type="entry name" value="NAD(P)_OxRdtase_dom_sf"/>
</dbReference>
<dbReference type="Gene3D" id="3.20.20.100">
    <property type="entry name" value="NADP-dependent oxidoreductase domain"/>
    <property type="match status" value="2"/>
</dbReference>
<organism evidence="7 8">
    <name type="scientific">Perkinsus chesapeaki</name>
    <name type="common">Clam parasite</name>
    <name type="synonym">Perkinsus andrewsi</name>
    <dbReference type="NCBI Taxonomy" id="330153"/>
    <lineage>
        <taxon>Eukaryota</taxon>
        <taxon>Sar</taxon>
        <taxon>Alveolata</taxon>
        <taxon>Perkinsozoa</taxon>
        <taxon>Perkinsea</taxon>
        <taxon>Perkinsida</taxon>
        <taxon>Perkinsidae</taxon>
        <taxon>Perkinsus</taxon>
    </lineage>
</organism>
<keyword evidence="2" id="KW-0521">NADP</keyword>
<comment type="similarity">
    <text evidence="1">Belongs to the aldo/keto reductase family.</text>
</comment>
<comment type="caution">
    <text evidence="7">The sequence shown here is derived from an EMBL/GenBank/DDBJ whole genome shotgun (WGS) entry which is preliminary data.</text>
</comment>
<dbReference type="PIRSF" id="PIRSF000097">
    <property type="entry name" value="AKR"/>
    <property type="match status" value="1"/>
</dbReference>
<evidence type="ECO:0000259" key="6">
    <source>
        <dbReference type="Pfam" id="PF00248"/>
    </source>
</evidence>
<feature type="binding site" evidence="4">
    <location>
        <position position="90"/>
    </location>
    <ligand>
        <name>substrate</name>
    </ligand>
</feature>
<dbReference type="EMBL" id="JAAPAO010000270">
    <property type="protein sequence ID" value="KAF4665141.1"/>
    <property type="molecule type" value="Genomic_DNA"/>
</dbReference>
<keyword evidence="3" id="KW-0560">Oxidoreductase</keyword>
<evidence type="ECO:0000256" key="5">
    <source>
        <dbReference type="PIRSR" id="PIRSR000097-3"/>
    </source>
</evidence>